<evidence type="ECO:0000256" key="3">
    <source>
        <dbReference type="SAM" id="Phobius"/>
    </source>
</evidence>
<keyword evidence="2" id="KW-0456">Lyase</keyword>
<dbReference type="GO" id="GO:0000166">
    <property type="term" value="F:nucleotide binding"/>
    <property type="evidence" value="ECO:0007669"/>
    <property type="project" value="UniProtKB-KW"/>
</dbReference>
<comment type="caution">
    <text evidence="5">The sequence shown here is derived from an EMBL/GenBank/DDBJ whole genome shotgun (WGS) entry which is preliminary data.</text>
</comment>
<feature type="domain" description="Adenylate cyclase N-terminal" evidence="4">
    <location>
        <begin position="64"/>
        <end position="268"/>
    </location>
</feature>
<keyword evidence="6" id="KW-1185">Reference proteome</keyword>
<protein>
    <recommendedName>
        <fullName evidence="4">Adenylate cyclase N-terminal domain-containing protein</fullName>
    </recommendedName>
</protein>
<feature type="transmembrane region" description="Helical" evidence="3">
    <location>
        <begin position="196"/>
        <end position="214"/>
    </location>
</feature>
<name>A0AAE0YCX8_9GAST</name>
<evidence type="ECO:0000313" key="6">
    <source>
        <dbReference type="Proteomes" id="UP001283361"/>
    </source>
</evidence>
<reference evidence="5" key="1">
    <citation type="journal article" date="2023" name="G3 (Bethesda)">
        <title>A reference genome for the long-term kleptoplast-retaining sea slug Elysia crispata morphotype clarki.</title>
        <authorList>
            <person name="Eastman K.E."/>
            <person name="Pendleton A.L."/>
            <person name="Shaikh M.A."/>
            <person name="Suttiyut T."/>
            <person name="Ogas R."/>
            <person name="Tomko P."/>
            <person name="Gavelis G."/>
            <person name="Widhalm J.R."/>
            <person name="Wisecaver J.H."/>
        </authorList>
    </citation>
    <scope>NUCLEOTIDE SEQUENCE</scope>
    <source>
        <strain evidence="5">ECLA1</strain>
    </source>
</reference>
<dbReference type="GO" id="GO:0007189">
    <property type="term" value="P:adenylate cyclase-activating G protein-coupled receptor signaling pathway"/>
    <property type="evidence" value="ECO:0007669"/>
    <property type="project" value="TreeGrafter"/>
</dbReference>
<dbReference type="GO" id="GO:0005886">
    <property type="term" value="C:plasma membrane"/>
    <property type="evidence" value="ECO:0007669"/>
    <property type="project" value="TreeGrafter"/>
</dbReference>
<feature type="transmembrane region" description="Helical" evidence="3">
    <location>
        <begin position="226"/>
        <end position="256"/>
    </location>
</feature>
<evidence type="ECO:0000313" key="5">
    <source>
        <dbReference type="EMBL" id="KAK3741383.1"/>
    </source>
</evidence>
<feature type="transmembrane region" description="Helical" evidence="3">
    <location>
        <begin position="165"/>
        <end position="184"/>
    </location>
</feature>
<accession>A0AAE0YCX8</accession>
<dbReference type="Pfam" id="PF16214">
    <property type="entry name" value="AC_N"/>
    <property type="match status" value="1"/>
</dbReference>
<keyword evidence="3" id="KW-1133">Transmembrane helix</keyword>
<dbReference type="GO" id="GO:0004016">
    <property type="term" value="F:adenylate cyclase activity"/>
    <property type="evidence" value="ECO:0007669"/>
    <property type="project" value="TreeGrafter"/>
</dbReference>
<gene>
    <name evidence="5" type="ORF">RRG08_034428</name>
</gene>
<evidence type="ECO:0000256" key="1">
    <source>
        <dbReference type="ARBA" id="ARBA00022741"/>
    </source>
</evidence>
<dbReference type="PANTHER" id="PTHR45627">
    <property type="entry name" value="ADENYLATE CYCLASE TYPE 1"/>
    <property type="match status" value="1"/>
</dbReference>
<keyword evidence="3" id="KW-0812">Transmembrane</keyword>
<evidence type="ECO:0000256" key="2">
    <source>
        <dbReference type="ARBA" id="ARBA00023239"/>
    </source>
</evidence>
<dbReference type="PANTHER" id="PTHR45627:SF16">
    <property type="entry name" value="ADENYLATE CYCLASE"/>
    <property type="match status" value="1"/>
</dbReference>
<evidence type="ECO:0000259" key="4">
    <source>
        <dbReference type="Pfam" id="PF16214"/>
    </source>
</evidence>
<proteinExistence type="predicted"/>
<keyword evidence="3" id="KW-0472">Membrane</keyword>
<dbReference type="InterPro" id="IPR032628">
    <property type="entry name" value="AC_N"/>
</dbReference>
<dbReference type="EMBL" id="JAWDGP010006429">
    <property type="protein sequence ID" value="KAK3741383.1"/>
    <property type="molecule type" value="Genomic_DNA"/>
</dbReference>
<dbReference type="AlphaFoldDB" id="A0AAE0YCX8"/>
<organism evidence="5 6">
    <name type="scientific">Elysia crispata</name>
    <name type="common">lettuce slug</name>
    <dbReference type="NCBI Taxonomy" id="231223"/>
    <lineage>
        <taxon>Eukaryota</taxon>
        <taxon>Metazoa</taxon>
        <taxon>Spiralia</taxon>
        <taxon>Lophotrochozoa</taxon>
        <taxon>Mollusca</taxon>
        <taxon>Gastropoda</taxon>
        <taxon>Heterobranchia</taxon>
        <taxon>Euthyneura</taxon>
        <taxon>Panpulmonata</taxon>
        <taxon>Sacoglossa</taxon>
        <taxon>Placobranchoidea</taxon>
        <taxon>Plakobranchidae</taxon>
        <taxon>Elysia</taxon>
    </lineage>
</organism>
<sequence>MSAISIEDYGSSSIDTGLSWGTVGMGFESVIPKGPAYAGMQTSNHNNHQREQRKASVKQAWEENYALKTEELRAEERRQSLSQRNSSSITSEQIPVMQRPAPFSLRRLINIFRSKRFADRNLETLYRRYFIKVDQSSMSVMNLISIILCCILIAFAYGSGHTSPLRGILLGIIIILFTILELLLLRLHMEFAVQRVLCYVSLLLMVGVICTISLDIHPAAIDDGLWVTVFFVYMIYTGIPLSFFVALIAGVLLPLLQVSLTSKFHFHDENTKYEFFLFNAFTKKMTGETFIAERKEYFTSDRTSSDTNVLITVYY</sequence>
<feature type="transmembrane region" description="Helical" evidence="3">
    <location>
        <begin position="140"/>
        <end position="159"/>
    </location>
</feature>
<keyword evidence="1" id="KW-0547">Nucleotide-binding</keyword>
<dbReference type="Proteomes" id="UP001283361">
    <property type="component" value="Unassembled WGS sequence"/>
</dbReference>